<evidence type="ECO:0000259" key="5">
    <source>
        <dbReference type="Pfam" id="PF03129"/>
    </source>
</evidence>
<dbReference type="Gene3D" id="3.30.930.10">
    <property type="entry name" value="Bira Bifunctional Protein, Domain 2"/>
    <property type="match status" value="1"/>
</dbReference>
<dbReference type="GO" id="GO:0004821">
    <property type="term" value="F:histidine-tRNA ligase activity"/>
    <property type="evidence" value="ECO:0007669"/>
    <property type="project" value="TreeGrafter"/>
</dbReference>
<dbReference type="GO" id="GO:0003723">
    <property type="term" value="F:RNA binding"/>
    <property type="evidence" value="ECO:0007669"/>
    <property type="project" value="TreeGrafter"/>
</dbReference>
<reference evidence="6 7" key="1">
    <citation type="submission" date="2017-08" db="EMBL/GenBank/DDBJ databases">
        <title>Acidophilic green algal genome provides insights into adaptation to an acidic environment.</title>
        <authorList>
            <person name="Hirooka S."/>
            <person name="Hirose Y."/>
            <person name="Kanesaki Y."/>
            <person name="Higuchi S."/>
            <person name="Fujiwara T."/>
            <person name="Onuma R."/>
            <person name="Era A."/>
            <person name="Ohbayashi R."/>
            <person name="Uzuka A."/>
            <person name="Nozaki H."/>
            <person name="Yoshikawa H."/>
            <person name="Miyagishima S.Y."/>
        </authorList>
    </citation>
    <scope>NUCLEOTIDE SEQUENCE [LARGE SCALE GENOMIC DNA]</scope>
    <source>
        <strain evidence="6 7">NIES-2499</strain>
    </source>
</reference>
<dbReference type="CDD" id="cd00859">
    <property type="entry name" value="HisRS_anticodon"/>
    <property type="match status" value="1"/>
</dbReference>
<evidence type="ECO:0000256" key="1">
    <source>
        <dbReference type="ARBA" id="ARBA00008226"/>
    </source>
</evidence>
<gene>
    <name evidence="6" type="ORF">CEUSTIGMA_g5838.t1</name>
</gene>
<evidence type="ECO:0000256" key="2">
    <source>
        <dbReference type="ARBA" id="ARBA00022741"/>
    </source>
</evidence>
<comment type="caution">
    <text evidence="6">The sequence shown here is derived from an EMBL/GenBank/DDBJ whole genome shotgun (WGS) entry which is preliminary data.</text>
</comment>
<dbReference type="GO" id="GO:0005739">
    <property type="term" value="C:mitochondrion"/>
    <property type="evidence" value="ECO:0007669"/>
    <property type="project" value="TreeGrafter"/>
</dbReference>
<comment type="similarity">
    <text evidence="1">Belongs to the class-II aminoacyl-tRNA synthetase family.</text>
</comment>
<proteinExistence type="inferred from homology"/>
<dbReference type="GO" id="GO:0032543">
    <property type="term" value="P:mitochondrial translation"/>
    <property type="evidence" value="ECO:0007669"/>
    <property type="project" value="TreeGrafter"/>
</dbReference>
<keyword evidence="2" id="KW-0547">Nucleotide-binding</keyword>
<dbReference type="GO" id="GO:0005829">
    <property type="term" value="C:cytosol"/>
    <property type="evidence" value="ECO:0007669"/>
    <property type="project" value="TreeGrafter"/>
</dbReference>
<dbReference type="GO" id="GO:0005524">
    <property type="term" value="F:ATP binding"/>
    <property type="evidence" value="ECO:0007669"/>
    <property type="project" value="UniProtKB-KW"/>
</dbReference>
<dbReference type="PANTHER" id="PTHR11476">
    <property type="entry name" value="HISTIDYL-TRNA SYNTHETASE"/>
    <property type="match status" value="1"/>
</dbReference>
<dbReference type="EMBL" id="BEGY01000032">
    <property type="protein sequence ID" value="GAX78396.1"/>
    <property type="molecule type" value="Genomic_DNA"/>
</dbReference>
<dbReference type="SUPFAM" id="SSF52954">
    <property type="entry name" value="Class II aaRS ABD-related"/>
    <property type="match status" value="1"/>
</dbReference>
<name>A0A250X5S6_9CHLO</name>
<dbReference type="STRING" id="1157962.A0A250X5S6"/>
<dbReference type="InterPro" id="IPR036621">
    <property type="entry name" value="Anticodon-bd_dom_sf"/>
</dbReference>
<keyword evidence="7" id="KW-1185">Reference proteome</keyword>
<dbReference type="PANTHER" id="PTHR11476:SF7">
    <property type="entry name" value="HISTIDINE--TRNA LIGASE"/>
    <property type="match status" value="1"/>
</dbReference>
<dbReference type="GO" id="GO:0006427">
    <property type="term" value="P:histidyl-tRNA aminoacylation"/>
    <property type="evidence" value="ECO:0007669"/>
    <property type="project" value="TreeGrafter"/>
</dbReference>
<keyword evidence="3" id="KW-0067">ATP-binding</keyword>
<feature type="domain" description="Anticodon-binding" evidence="5">
    <location>
        <begin position="53"/>
        <end position="143"/>
    </location>
</feature>
<dbReference type="InterPro" id="IPR033656">
    <property type="entry name" value="HisRS_anticodon"/>
</dbReference>
<dbReference type="Pfam" id="PF03129">
    <property type="entry name" value="HGTP_anticodon"/>
    <property type="match status" value="1"/>
</dbReference>
<sequence length="174" mass="18421">MFSGKDVPAVGVSIGIERVFAIMERQAEERSKALNAEGGSGGAGVVIRATETQVLVASIGNGMQVKRMEVASMLWRAGIKAEFGYKPNPKMGDQLNHAFDSGIPYMVLFGEDELSRGVVKVKDIAAKSEEAVPYEGLVEYLSSKLLQTLSLLSVTSALASASLQETATPTPAVT</sequence>
<evidence type="ECO:0000313" key="7">
    <source>
        <dbReference type="Proteomes" id="UP000232323"/>
    </source>
</evidence>
<dbReference type="Proteomes" id="UP000232323">
    <property type="component" value="Unassembled WGS sequence"/>
</dbReference>
<dbReference type="InterPro" id="IPR045864">
    <property type="entry name" value="aa-tRNA-synth_II/BPL/LPL"/>
</dbReference>
<dbReference type="FunFam" id="3.40.50.800:FF:000012">
    <property type="entry name" value="Histidine--tRNA ligase, cytoplasmic"/>
    <property type="match status" value="1"/>
</dbReference>
<accession>A0A250X5S6</accession>
<keyword evidence="4" id="KW-0648">Protein biosynthesis</keyword>
<dbReference type="Gene3D" id="3.40.50.800">
    <property type="entry name" value="Anticodon-binding domain"/>
    <property type="match status" value="1"/>
</dbReference>
<dbReference type="OrthoDB" id="1906957at2759"/>
<evidence type="ECO:0000256" key="4">
    <source>
        <dbReference type="ARBA" id="ARBA00022917"/>
    </source>
</evidence>
<organism evidence="6 7">
    <name type="scientific">Chlamydomonas eustigma</name>
    <dbReference type="NCBI Taxonomy" id="1157962"/>
    <lineage>
        <taxon>Eukaryota</taxon>
        <taxon>Viridiplantae</taxon>
        <taxon>Chlorophyta</taxon>
        <taxon>core chlorophytes</taxon>
        <taxon>Chlorophyceae</taxon>
        <taxon>CS clade</taxon>
        <taxon>Chlamydomonadales</taxon>
        <taxon>Chlamydomonadaceae</taxon>
        <taxon>Chlamydomonas</taxon>
    </lineage>
</organism>
<dbReference type="AlphaFoldDB" id="A0A250X5S6"/>
<evidence type="ECO:0000313" key="6">
    <source>
        <dbReference type="EMBL" id="GAX78396.1"/>
    </source>
</evidence>
<dbReference type="InterPro" id="IPR004154">
    <property type="entry name" value="Anticodon-bd"/>
</dbReference>
<evidence type="ECO:0000256" key="3">
    <source>
        <dbReference type="ARBA" id="ARBA00022840"/>
    </source>
</evidence>
<protein>
    <recommendedName>
        <fullName evidence="5">Anticodon-binding domain-containing protein</fullName>
    </recommendedName>
</protein>